<reference evidence="1" key="1">
    <citation type="submission" date="2019-01" db="EMBL/GenBank/DDBJ databases">
        <title>Draft genome sequences of three monokaryotic isolates of the white-rot basidiomycete fungus Dichomitus squalens.</title>
        <authorList>
            <consortium name="DOE Joint Genome Institute"/>
            <person name="Lopez S.C."/>
            <person name="Andreopoulos B."/>
            <person name="Pangilinan J."/>
            <person name="Lipzen A."/>
            <person name="Riley R."/>
            <person name="Ahrendt S."/>
            <person name="Ng V."/>
            <person name="Barry K."/>
            <person name="Daum C."/>
            <person name="Grigoriev I.V."/>
            <person name="Hilden K.S."/>
            <person name="Makela M.R."/>
            <person name="de Vries R.P."/>
        </authorList>
    </citation>
    <scope>NUCLEOTIDE SEQUENCE [LARGE SCALE GENOMIC DNA]</scope>
    <source>
        <strain evidence="1">OM18370.1</strain>
    </source>
</reference>
<name>A0A4Q9MMW4_9APHY</name>
<sequence>MLSLCAMPHLDHRLVEDRPNLAGRRLLLQSRRLYRRSRRKSRADSHSSFGGARRSPPLYARLPRVLPRVPFSPVLSHSHISLFSNVSPAQVFCYSRPNESMLYPACVIDKATGCVFVPTPDIIDALSSKPRSGSPNASALTKATAGLTKVPRVIFQTCEGGGLTPGRSGYKG</sequence>
<accession>A0A4Q9MMW4</accession>
<dbReference type="EMBL" id="ML143423">
    <property type="protein sequence ID" value="TBU28238.1"/>
    <property type="molecule type" value="Genomic_DNA"/>
</dbReference>
<protein>
    <submittedName>
        <fullName evidence="1">Uncharacterized protein</fullName>
    </submittedName>
</protein>
<proteinExistence type="predicted"/>
<dbReference type="Proteomes" id="UP000292957">
    <property type="component" value="Unassembled WGS sequence"/>
</dbReference>
<evidence type="ECO:0000313" key="1">
    <source>
        <dbReference type="EMBL" id="TBU28238.1"/>
    </source>
</evidence>
<dbReference type="AlphaFoldDB" id="A0A4Q9MMW4"/>
<gene>
    <name evidence="1" type="ORF">BD311DRAFT_758669</name>
</gene>
<organism evidence="1">
    <name type="scientific">Dichomitus squalens</name>
    <dbReference type="NCBI Taxonomy" id="114155"/>
    <lineage>
        <taxon>Eukaryota</taxon>
        <taxon>Fungi</taxon>
        <taxon>Dikarya</taxon>
        <taxon>Basidiomycota</taxon>
        <taxon>Agaricomycotina</taxon>
        <taxon>Agaricomycetes</taxon>
        <taxon>Polyporales</taxon>
        <taxon>Polyporaceae</taxon>
        <taxon>Dichomitus</taxon>
    </lineage>
</organism>